<dbReference type="PANTHER" id="PTHR43278:SF4">
    <property type="entry name" value="NAD(P)H-DEPENDENT FMN-CONTAINING OXIDOREDUCTASE YWQN-RELATED"/>
    <property type="match status" value="1"/>
</dbReference>
<evidence type="ECO:0000259" key="3">
    <source>
        <dbReference type="Pfam" id="PF03358"/>
    </source>
</evidence>
<dbReference type="InterPro" id="IPR029039">
    <property type="entry name" value="Flavoprotein-like_sf"/>
</dbReference>
<proteinExistence type="predicted"/>
<dbReference type="PANTHER" id="PTHR43278">
    <property type="entry name" value="NAD(P)H-DEPENDENT FMN-CONTAINING OXIDOREDUCTASE YWQN-RELATED"/>
    <property type="match status" value="1"/>
</dbReference>
<name>A0A414PZ89_FUSMR</name>
<dbReference type="GO" id="GO:0016491">
    <property type="term" value="F:oxidoreductase activity"/>
    <property type="evidence" value="ECO:0007669"/>
    <property type="project" value="InterPro"/>
</dbReference>
<keyword evidence="2" id="KW-0288">FMN</keyword>
<evidence type="ECO:0000313" key="5">
    <source>
        <dbReference type="Proteomes" id="UP000284676"/>
    </source>
</evidence>
<dbReference type="InterPro" id="IPR051796">
    <property type="entry name" value="ISF_SsuE-like"/>
</dbReference>
<dbReference type="EMBL" id="QRHL01000003">
    <property type="protein sequence ID" value="RHF73841.1"/>
    <property type="molecule type" value="Genomic_DNA"/>
</dbReference>
<evidence type="ECO:0000313" key="4">
    <source>
        <dbReference type="EMBL" id="RHF73841.1"/>
    </source>
</evidence>
<dbReference type="AlphaFoldDB" id="A0A414PZ89"/>
<feature type="domain" description="NADPH-dependent FMN reductase-like" evidence="3">
    <location>
        <begin position="1"/>
        <end position="146"/>
    </location>
</feature>
<dbReference type="InterPro" id="IPR005025">
    <property type="entry name" value="FMN_Rdtase-like_dom"/>
</dbReference>
<gene>
    <name evidence="4" type="ORF">DW663_03375</name>
</gene>
<sequence>MKILGISAGTKNGNNDAMCKEALMEAKKLGAEVEFIRLLDLDLKHCTGCIACVKALMSGRGNICSLKDDFEWLKGKMLDADGIIFTVPIFEKGVAGIFKTVVDRFGPRMDRGNNVVAKKIAEENGGVAPDERNFKDKVISYIGIGGSDWTTRIQCDCEMLSLTPMWKTIDNEVFPWSKGIIMEDDKIKRVQEIGRNLTLAARDIENATFKGDSGVCPHCHSRNFYVQNDGSATCCLCGIVGKFEINETGLKFIFPEEQLEHAHNTLSGKFIHMNDIKTNESKLMEAKKTEEYKTRLQKYKDFIVASTPEK</sequence>
<evidence type="ECO:0000256" key="1">
    <source>
        <dbReference type="ARBA" id="ARBA00022630"/>
    </source>
</evidence>
<evidence type="ECO:0000256" key="2">
    <source>
        <dbReference type="ARBA" id="ARBA00022643"/>
    </source>
</evidence>
<organism evidence="4 5">
    <name type="scientific">Fusobacterium mortiferum</name>
    <dbReference type="NCBI Taxonomy" id="850"/>
    <lineage>
        <taxon>Bacteria</taxon>
        <taxon>Fusobacteriati</taxon>
        <taxon>Fusobacteriota</taxon>
        <taxon>Fusobacteriia</taxon>
        <taxon>Fusobacteriales</taxon>
        <taxon>Fusobacteriaceae</taxon>
        <taxon>Fusobacterium</taxon>
    </lineage>
</organism>
<accession>A0A414PZ89</accession>
<dbReference type="Gene3D" id="3.40.50.360">
    <property type="match status" value="1"/>
</dbReference>
<keyword evidence="1" id="KW-0285">Flavoprotein</keyword>
<dbReference type="Pfam" id="PF03358">
    <property type="entry name" value="FMN_red"/>
    <property type="match status" value="1"/>
</dbReference>
<dbReference type="RefSeq" id="WP_118234089.1">
    <property type="nucleotide sequence ID" value="NZ_QRHL01000003.1"/>
</dbReference>
<comment type="caution">
    <text evidence="4">The sequence shown here is derived from an EMBL/GenBank/DDBJ whole genome shotgun (WGS) entry which is preliminary data.</text>
</comment>
<reference evidence="4 5" key="1">
    <citation type="submission" date="2018-08" db="EMBL/GenBank/DDBJ databases">
        <title>A genome reference for cultivated species of the human gut microbiota.</title>
        <authorList>
            <person name="Zou Y."/>
            <person name="Xue W."/>
            <person name="Luo G."/>
        </authorList>
    </citation>
    <scope>NUCLEOTIDE SEQUENCE [LARGE SCALE GENOMIC DNA]</scope>
    <source>
        <strain evidence="4 5">AM25-1</strain>
    </source>
</reference>
<dbReference type="Proteomes" id="UP000284676">
    <property type="component" value="Unassembled WGS sequence"/>
</dbReference>
<dbReference type="SUPFAM" id="SSF52218">
    <property type="entry name" value="Flavoproteins"/>
    <property type="match status" value="1"/>
</dbReference>
<protein>
    <submittedName>
        <fullName evidence="4">Flavodoxin family protein</fullName>
    </submittedName>
</protein>